<sequence>MNFDNLFRRFILTQSFVRGWENSFHLQGIFTYRREKNWCNQNYINTRFRSPLVNYLPHLVPSQVATAHFQLVLSRK</sequence>
<protein>
    <submittedName>
        <fullName evidence="1">Uncharacterized protein</fullName>
    </submittedName>
</protein>
<proteinExistence type="predicted"/>
<dbReference type="Proteomes" id="UP000663874">
    <property type="component" value="Unassembled WGS sequence"/>
</dbReference>
<name>A0A820K6N6_9BILA</name>
<gene>
    <name evidence="1" type="ORF">FNK824_LOCUS41885</name>
</gene>
<organism evidence="1 2">
    <name type="scientific">Rotaria sordida</name>
    <dbReference type="NCBI Taxonomy" id="392033"/>
    <lineage>
        <taxon>Eukaryota</taxon>
        <taxon>Metazoa</taxon>
        <taxon>Spiralia</taxon>
        <taxon>Gnathifera</taxon>
        <taxon>Rotifera</taxon>
        <taxon>Eurotatoria</taxon>
        <taxon>Bdelloidea</taxon>
        <taxon>Philodinida</taxon>
        <taxon>Philodinidae</taxon>
        <taxon>Rotaria</taxon>
    </lineage>
</organism>
<accession>A0A820K6N6</accession>
<evidence type="ECO:0000313" key="1">
    <source>
        <dbReference type="EMBL" id="CAF4337051.1"/>
    </source>
</evidence>
<comment type="caution">
    <text evidence="1">The sequence shown here is derived from an EMBL/GenBank/DDBJ whole genome shotgun (WGS) entry which is preliminary data.</text>
</comment>
<dbReference type="AlphaFoldDB" id="A0A820K6N6"/>
<evidence type="ECO:0000313" key="2">
    <source>
        <dbReference type="Proteomes" id="UP000663874"/>
    </source>
</evidence>
<dbReference type="EMBL" id="CAJOBE010044323">
    <property type="protein sequence ID" value="CAF4337051.1"/>
    <property type="molecule type" value="Genomic_DNA"/>
</dbReference>
<reference evidence="1" key="1">
    <citation type="submission" date="2021-02" db="EMBL/GenBank/DDBJ databases">
        <authorList>
            <person name="Nowell W R."/>
        </authorList>
    </citation>
    <scope>NUCLEOTIDE SEQUENCE</scope>
</reference>